<dbReference type="PANTHER" id="PTHR10695">
    <property type="entry name" value="DEPHOSPHO-COA KINASE-RELATED"/>
    <property type="match status" value="1"/>
</dbReference>
<dbReference type="SUPFAM" id="SSF52540">
    <property type="entry name" value="P-loop containing nucleoside triphosphate hydrolases"/>
    <property type="match status" value="1"/>
</dbReference>
<name>A0A1H8FRZ7_9FIRM</name>
<proteinExistence type="inferred from homology"/>
<dbReference type="GO" id="GO:0005524">
    <property type="term" value="F:ATP binding"/>
    <property type="evidence" value="ECO:0007669"/>
    <property type="project" value="UniProtKB-UniRule"/>
</dbReference>
<dbReference type="GO" id="GO:0015937">
    <property type="term" value="P:coenzyme A biosynthetic process"/>
    <property type="evidence" value="ECO:0007669"/>
    <property type="project" value="UniProtKB-UniRule"/>
</dbReference>
<dbReference type="PROSITE" id="PS51219">
    <property type="entry name" value="DPCK"/>
    <property type="match status" value="1"/>
</dbReference>
<evidence type="ECO:0000256" key="1">
    <source>
        <dbReference type="ARBA" id="ARBA00022741"/>
    </source>
</evidence>
<organism evidence="5 6">
    <name type="scientific">Peptostreptococcus russellii</name>
    <dbReference type="NCBI Taxonomy" id="215200"/>
    <lineage>
        <taxon>Bacteria</taxon>
        <taxon>Bacillati</taxon>
        <taxon>Bacillota</taxon>
        <taxon>Clostridia</taxon>
        <taxon>Peptostreptococcales</taxon>
        <taxon>Peptostreptococcaceae</taxon>
        <taxon>Peptostreptococcus</taxon>
    </lineage>
</organism>
<dbReference type="STRING" id="215200.SAMN05216454_102210"/>
<reference evidence="5 6" key="1">
    <citation type="submission" date="2016-10" db="EMBL/GenBank/DDBJ databases">
        <authorList>
            <person name="de Groot N.N."/>
        </authorList>
    </citation>
    <scope>NUCLEOTIDE SEQUENCE [LARGE SCALE GENOMIC DNA]</scope>
    <source>
        <strain evidence="5 6">Calf135</strain>
    </source>
</reference>
<dbReference type="NCBIfam" id="TIGR00152">
    <property type="entry name" value="dephospho-CoA kinase"/>
    <property type="match status" value="1"/>
</dbReference>
<comment type="similarity">
    <text evidence="3">Belongs to the CoaE family.</text>
</comment>
<dbReference type="GO" id="GO:0004140">
    <property type="term" value="F:dephospho-CoA kinase activity"/>
    <property type="evidence" value="ECO:0007669"/>
    <property type="project" value="UniProtKB-UniRule"/>
</dbReference>
<comment type="catalytic activity">
    <reaction evidence="3">
        <text>3'-dephospho-CoA + ATP = ADP + CoA + H(+)</text>
        <dbReference type="Rhea" id="RHEA:18245"/>
        <dbReference type="ChEBI" id="CHEBI:15378"/>
        <dbReference type="ChEBI" id="CHEBI:30616"/>
        <dbReference type="ChEBI" id="CHEBI:57287"/>
        <dbReference type="ChEBI" id="CHEBI:57328"/>
        <dbReference type="ChEBI" id="CHEBI:456216"/>
        <dbReference type="EC" id="2.7.1.24"/>
    </reaction>
</comment>
<keyword evidence="3 5" id="KW-0418">Kinase</keyword>
<evidence type="ECO:0000256" key="3">
    <source>
        <dbReference type="HAMAP-Rule" id="MF_00376"/>
    </source>
</evidence>
<dbReference type="OrthoDB" id="9812943at2"/>
<evidence type="ECO:0000256" key="2">
    <source>
        <dbReference type="ARBA" id="ARBA00022840"/>
    </source>
</evidence>
<keyword evidence="1 3" id="KW-0547">Nucleotide-binding</keyword>
<evidence type="ECO:0000313" key="6">
    <source>
        <dbReference type="Proteomes" id="UP000199512"/>
    </source>
</evidence>
<dbReference type="HAMAP" id="MF_00376">
    <property type="entry name" value="Dephospho_CoA_kinase"/>
    <property type="match status" value="1"/>
</dbReference>
<accession>A0A1H8FRZ7</accession>
<comment type="function">
    <text evidence="3">Catalyzes the phosphorylation of the 3'-hydroxyl group of dephosphocoenzyme A to form coenzyme A.</text>
</comment>
<dbReference type="EC" id="2.7.1.24" evidence="3 4"/>
<evidence type="ECO:0000313" key="5">
    <source>
        <dbReference type="EMBL" id="SEN34027.1"/>
    </source>
</evidence>
<dbReference type="Proteomes" id="UP000199512">
    <property type="component" value="Unassembled WGS sequence"/>
</dbReference>
<dbReference type="PANTHER" id="PTHR10695:SF46">
    <property type="entry name" value="BIFUNCTIONAL COENZYME A SYNTHASE-RELATED"/>
    <property type="match status" value="1"/>
</dbReference>
<keyword evidence="3" id="KW-0173">Coenzyme A biosynthesis</keyword>
<feature type="binding site" evidence="3">
    <location>
        <begin position="11"/>
        <end position="16"/>
    </location>
    <ligand>
        <name>ATP</name>
        <dbReference type="ChEBI" id="CHEBI:30616"/>
    </ligand>
</feature>
<keyword evidence="3" id="KW-0808">Transferase</keyword>
<dbReference type="InterPro" id="IPR001977">
    <property type="entry name" value="Depp_CoAkinase"/>
</dbReference>
<dbReference type="Pfam" id="PF01121">
    <property type="entry name" value="CoaE"/>
    <property type="match status" value="1"/>
</dbReference>
<dbReference type="RefSeq" id="WP_091974258.1">
    <property type="nucleotide sequence ID" value="NZ_FODF01000002.1"/>
</dbReference>
<dbReference type="CDD" id="cd02022">
    <property type="entry name" value="DPCK"/>
    <property type="match status" value="1"/>
</dbReference>
<dbReference type="EMBL" id="FODF01000002">
    <property type="protein sequence ID" value="SEN34027.1"/>
    <property type="molecule type" value="Genomic_DNA"/>
</dbReference>
<evidence type="ECO:0000256" key="4">
    <source>
        <dbReference type="NCBIfam" id="TIGR00152"/>
    </source>
</evidence>
<keyword evidence="6" id="KW-1185">Reference proteome</keyword>
<comment type="pathway">
    <text evidence="3">Cofactor biosynthesis; coenzyme A biosynthesis; CoA from (R)-pantothenate: step 5/5.</text>
</comment>
<dbReference type="AlphaFoldDB" id="A0A1H8FRZ7"/>
<protein>
    <recommendedName>
        <fullName evidence="3 4">Dephospho-CoA kinase</fullName>
        <ecNumber evidence="3 4">2.7.1.24</ecNumber>
    </recommendedName>
    <alternativeName>
        <fullName evidence="3">Dephosphocoenzyme A kinase</fullName>
    </alternativeName>
</protein>
<keyword evidence="3" id="KW-0963">Cytoplasm</keyword>
<gene>
    <name evidence="3" type="primary">coaE</name>
    <name evidence="5" type="ORF">SAMN05216454_102210</name>
</gene>
<dbReference type="InterPro" id="IPR027417">
    <property type="entry name" value="P-loop_NTPase"/>
</dbReference>
<sequence length="201" mass="23112">MLKIGLTGNIGCGKSSVSNELKKHGIEIIDADIISREIYEYEDMLEKIKKYFPSAIKNSKVDRNELGKIVFSDRDKLELLNKLTHTKIKEVVLERLKEANEKKHIAVLDAALLCEAAFDDMVDKLVVVYCKDSEQLKRVVLRDAISEEEALKRINSQMSQMEKVKRADYVIDNSSTLDDLKKNTEKLLEEIKKWKYEYGGI</sequence>
<dbReference type="Gene3D" id="3.40.50.300">
    <property type="entry name" value="P-loop containing nucleotide triphosphate hydrolases"/>
    <property type="match status" value="1"/>
</dbReference>
<keyword evidence="2 3" id="KW-0067">ATP-binding</keyword>
<dbReference type="GO" id="GO:0005737">
    <property type="term" value="C:cytoplasm"/>
    <property type="evidence" value="ECO:0007669"/>
    <property type="project" value="UniProtKB-SubCell"/>
</dbReference>
<comment type="subcellular location">
    <subcellularLocation>
        <location evidence="3">Cytoplasm</location>
    </subcellularLocation>
</comment>
<dbReference type="UniPathway" id="UPA00241">
    <property type="reaction ID" value="UER00356"/>
</dbReference>